<dbReference type="InterPro" id="IPR029063">
    <property type="entry name" value="SAM-dependent_MTases_sf"/>
</dbReference>
<gene>
    <name evidence="4" type="ORF">EAH86_16655</name>
</gene>
<dbReference type="Pfam" id="PF01596">
    <property type="entry name" value="Methyltransf_3"/>
    <property type="match status" value="1"/>
</dbReference>
<dbReference type="AlphaFoldDB" id="A0A502CPY7"/>
<evidence type="ECO:0000256" key="2">
    <source>
        <dbReference type="ARBA" id="ARBA00022679"/>
    </source>
</evidence>
<dbReference type="GO" id="GO:0032259">
    <property type="term" value="P:methylation"/>
    <property type="evidence" value="ECO:0007669"/>
    <property type="project" value="UniProtKB-KW"/>
</dbReference>
<dbReference type="PANTHER" id="PTHR10509">
    <property type="entry name" value="O-METHYLTRANSFERASE-RELATED"/>
    <property type="match status" value="1"/>
</dbReference>
<name>A0A502CPY7_9MICO</name>
<protein>
    <submittedName>
        <fullName evidence="4">O-methyltransferase</fullName>
    </submittedName>
</protein>
<accession>A0A502CPY7</accession>
<evidence type="ECO:0000313" key="5">
    <source>
        <dbReference type="Proteomes" id="UP000317722"/>
    </source>
</evidence>
<dbReference type="PROSITE" id="PS51682">
    <property type="entry name" value="SAM_OMT_I"/>
    <property type="match status" value="1"/>
</dbReference>
<reference evidence="4 5" key="1">
    <citation type="journal article" date="2019" name="Environ. Microbiol.">
        <title>Species interactions and distinct microbial communities in high Arctic permafrost affected cryosols are associated with the CH4 and CO2 gas fluxes.</title>
        <authorList>
            <person name="Altshuler I."/>
            <person name="Hamel J."/>
            <person name="Turney S."/>
            <person name="Magnuson E."/>
            <person name="Levesque R."/>
            <person name="Greer C."/>
            <person name="Whyte L.G."/>
        </authorList>
    </citation>
    <scope>NUCLEOTIDE SEQUENCE [LARGE SCALE GENOMIC DNA]</scope>
    <source>
        <strain evidence="4 5">S9.3A</strain>
    </source>
</reference>
<organism evidence="4 5">
    <name type="scientific">Pedococcus bigeumensis</name>
    <dbReference type="NCBI Taxonomy" id="433644"/>
    <lineage>
        <taxon>Bacteria</taxon>
        <taxon>Bacillati</taxon>
        <taxon>Actinomycetota</taxon>
        <taxon>Actinomycetes</taxon>
        <taxon>Micrococcales</taxon>
        <taxon>Intrasporangiaceae</taxon>
        <taxon>Pedococcus</taxon>
    </lineage>
</organism>
<keyword evidence="3" id="KW-0949">S-adenosyl-L-methionine</keyword>
<evidence type="ECO:0000256" key="1">
    <source>
        <dbReference type="ARBA" id="ARBA00022603"/>
    </source>
</evidence>
<dbReference type="SUPFAM" id="SSF53335">
    <property type="entry name" value="S-adenosyl-L-methionine-dependent methyltransferases"/>
    <property type="match status" value="1"/>
</dbReference>
<evidence type="ECO:0000256" key="3">
    <source>
        <dbReference type="ARBA" id="ARBA00022691"/>
    </source>
</evidence>
<sequence length="220" mass="23843">MKGVRSFLVTDAVRDYSAAHSSWQPDHVVRRLQKRTRDLGGPATMQIGDDQGQLLTMLTRLVGAWSAVEVGTFTGYSSLCIARGLAEGGRLICCDVSEEWTAIGSQAWEEAGVADRIDLRIAPALDTLQALPPEPTIDLVFIDADKGGYADYWAELVPRVRPGGLLLADNVLWSGEIADEEKAGDTVDALRAFNDLVVADSRVETVVLTAFDGLTIARRL</sequence>
<dbReference type="Gene3D" id="3.40.50.150">
    <property type="entry name" value="Vaccinia Virus protein VP39"/>
    <property type="match status" value="1"/>
</dbReference>
<keyword evidence="5" id="KW-1185">Reference proteome</keyword>
<comment type="caution">
    <text evidence="4">The sequence shown here is derived from an EMBL/GenBank/DDBJ whole genome shotgun (WGS) entry which is preliminary data.</text>
</comment>
<dbReference type="OrthoDB" id="9799672at2"/>
<keyword evidence="1 4" id="KW-0489">Methyltransferase</keyword>
<proteinExistence type="predicted"/>
<dbReference type="InterPro" id="IPR002935">
    <property type="entry name" value="SAM_O-MeTrfase"/>
</dbReference>
<keyword evidence="2 4" id="KW-0808">Transferase</keyword>
<dbReference type="InterPro" id="IPR050362">
    <property type="entry name" value="Cation-dep_OMT"/>
</dbReference>
<dbReference type="GO" id="GO:0008171">
    <property type="term" value="F:O-methyltransferase activity"/>
    <property type="evidence" value="ECO:0007669"/>
    <property type="project" value="InterPro"/>
</dbReference>
<dbReference type="PANTHER" id="PTHR10509:SF14">
    <property type="entry name" value="CAFFEOYL-COA O-METHYLTRANSFERASE 3-RELATED"/>
    <property type="match status" value="1"/>
</dbReference>
<dbReference type="Proteomes" id="UP000317722">
    <property type="component" value="Unassembled WGS sequence"/>
</dbReference>
<dbReference type="GO" id="GO:0008757">
    <property type="term" value="F:S-adenosylmethionine-dependent methyltransferase activity"/>
    <property type="evidence" value="ECO:0007669"/>
    <property type="project" value="TreeGrafter"/>
</dbReference>
<evidence type="ECO:0000313" key="4">
    <source>
        <dbReference type="EMBL" id="TPG13866.1"/>
    </source>
</evidence>
<dbReference type="EMBL" id="RCZM01000006">
    <property type="protein sequence ID" value="TPG13866.1"/>
    <property type="molecule type" value="Genomic_DNA"/>
</dbReference>